<dbReference type="Pfam" id="PF00497">
    <property type="entry name" value="SBP_bac_3"/>
    <property type="match status" value="1"/>
</dbReference>
<dbReference type="Proteomes" id="UP000798488">
    <property type="component" value="Unassembled WGS sequence"/>
</dbReference>
<dbReference type="SUPFAM" id="SSF53850">
    <property type="entry name" value="Periplasmic binding protein-like II"/>
    <property type="match status" value="1"/>
</dbReference>
<evidence type="ECO:0000313" key="4">
    <source>
        <dbReference type="EMBL" id="KAF1084013.1"/>
    </source>
</evidence>
<dbReference type="GO" id="GO:1902201">
    <property type="term" value="P:negative regulation of bacterial-type flagellum-dependent cell motility"/>
    <property type="evidence" value="ECO:0007669"/>
    <property type="project" value="TreeGrafter"/>
</dbReference>
<dbReference type="InterPro" id="IPR043128">
    <property type="entry name" value="Rev_trsase/Diguanyl_cyclase"/>
</dbReference>
<keyword evidence="2" id="KW-1133">Transmembrane helix</keyword>
<dbReference type="InterPro" id="IPR001638">
    <property type="entry name" value="Solute-binding_3/MltF_N"/>
</dbReference>
<dbReference type="Gene3D" id="3.30.70.270">
    <property type="match status" value="1"/>
</dbReference>
<dbReference type="GO" id="GO:0052621">
    <property type="term" value="F:diguanylate cyclase activity"/>
    <property type="evidence" value="ECO:0007669"/>
    <property type="project" value="TreeGrafter"/>
</dbReference>
<feature type="coiled-coil region" evidence="1">
    <location>
        <begin position="300"/>
        <end position="334"/>
    </location>
</feature>
<dbReference type="Pfam" id="PF00990">
    <property type="entry name" value="GGDEF"/>
    <property type="match status" value="1"/>
</dbReference>
<name>A0A9D3AXT8_9FIRM</name>
<dbReference type="RefSeq" id="WP_161823186.1">
    <property type="nucleotide sequence ID" value="NZ_LSRS01000008.1"/>
</dbReference>
<protein>
    <submittedName>
        <fullName evidence="4">Phytochrome-like protein cph2</fullName>
    </submittedName>
</protein>
<evidence type="ECO:0000256" key="2">
    <source>
        <dbReference type="SAM" id="Phobius"/>
    </source>
</evidence>
<sequence length="500" mass="55543">MIDKGSKYNIIISSRVLLIAVALLLSLGTVNVFANEHFDNSKTIVFLGNEKIAPIIYNEKGTAKGVVVDIAKELGKKMGCGIEVRAINWDEAQRMVLLGEADALLQINPNPEREKLYDFSDELLKSEFSIFIKNGNPSIENVDDLKNKLVGVESGGYPFALLQKHGGINIELISDWKTGFLKVATGEIDAIVVDRWIGEYELAQSGIKGIQILNEPIETQYSRIAVKKGNKELLSHINSGLKEINEDGTIADILSKWKGKRVIYLTEESLKSTLLYSVISFLALILLVSLYWVIKFKKLSKKLESEVKQRTQELHDANELLRKANAELEKISMVDKLTAISNRRCFDATFQMTWGISMRERQSLALIMIDIDNFKLVNDTYGHLAGDECLKSVAAAIKSVIKRKGDMVARFGGEEFIVMLLNTTEEGAAIVAEDIRKKIKSLAIKNEAVDSVITVSLGVAAVIPNDSMRPDELINAADKALYQAKKDGRNKVVRQSILQA</sequence>
<dbReference type="InterPro" id="IPR050469">
    <property type="entry name" value="Diguanylate_Cyclase"/>
</dbReference>
<dbReference type="FunFam" id="3.30.70.270:FF:000001">
    <property type="entry name" value="Diguanylate cyclase domain protein"/>
    <property type="match status" value="1"/>
</dbReference>
<dbReference type="AlphaFoldDB" id="A0A9D3AXT8"/>
<evidence type="ECO:0000313" key="5">
    <source>
        <dbReference type="Proteomes" id="UP000798488"/>
    </source>
</evidence>
<dbReference type="InterPro" id="IPR029787">
    <property type="entry name" value="Nucleotide_cyclase"/>
</dbReference>
<feature type="transmembrane region" description="Helical" evidence="2">
    <location>
        <begin position="274"/>
        <end position="294"/>
    </location>
</feature>
<dbReference type="SUPFAM" id="SSF55073">
    <property type="entry name" value="Nucleotide cyclase"/>
    <property type="match status" value="1"/>
</dbReference>
<evidence type="ECO:0000256" key="1">
    <source>
        <dbReference type="SAM" id="Coils"/>
    </source>
</evidence>
<dbReference type="OrthoDB" id="9783388at2"/>
<comment type="caution">
    <text evidence="4">The sequence shown here is derived from an EMBL/GenBank/DDBJ whole genome shotgun (WGS) entry which is preliminary data.</text>
</comment>
<proteinExistence type="predicted"/>
<keyword evidence="2" id="KW-0812">Transmembrane</keyword>
<evidence type="ECO:0000259" key="3">
    <source>
        <dbReference type="PROSITE" id="PS50887"/>
    </source>
</evidence>
<feature type="domain" description="GGDEF" evidence="3">
    <location>
        <begin position="362"/>
        <end position="497"/>
    </location>
</feature>
<keyword evidence="5" id="KW-1185">Reference proteome</keyword>
<accession>A0A9D3AXT8</accession>
<dbReference type="PROSITE" id="PS50887">
    <property type="entry name" value="GGDEF"/>
    <property type="match status" value="1"/>
</dbReference>
<reference evidence="4" key="1">
    <citation type="submission" date="2016-02" db="EMBL/GenBank/DDBJ databases">
        <title>Draft Genome Sequence of Sporotomaculum syntrophicum Strain FB, a Syntrophic Benzoate Degrader.</title>
        <authorList>
            <person name="Nobu M.K."/>
            <person name="Narihiro T."/>
            <person name="Qiu Y.-L."/>
            <person name="Ohashi A."/>
            <person name="Liu W.-T."/>
            <person name="Yuji S."/>
        </authorList>
    </citation>
    <scope>NUCLEOTIDE SEQUENCE</scope>
    <source>
        <strain evidence="4">FB</strain>
    </source>
</reference>
<dbReference type="CDD" id="cd01949">
    <property type="entry name" value="GGDEF"/>
    <property type="match status" value="1"/>
</dbReference>
<dbReference type="PANTHER" id="PTHR45138">
    <property type="entry name" value="REGULATORY COMPONENTS OF SENSORY TRANSDUCTION SYSTEM"/>
    <property type="match status" value="1"/>
</dbReference>
<gene>
    <name evidence="4" type="primary">cph2_4</name>
    <name evidence="4" type="ORF">SPSYN_02925</name>
</gene>
<dbReference type="InterPro" id="IPR000160">
    <property type="entry name" value="GGDEF_dom"/>
</dbReference>
<dbReference type="NCBIfam" id="TIGR00254">
    <property type="entry name" value="GGDEF"/>
    <property type="match status" value="1"/>
</dbReference>
<dbReference type="SMART" id="SM00062">
    <property type="entry name" value="PBPb"/>
    <property type="match status" value="1"/>
</dbReference>
<organism evidence="4 5">
    <name type="scientific">Sporotomaculum syntrophicum</name>
    <dbReference type="NCBI Taxonomy" id="182264"/>
    <lineage>
        <taxon>Bacteria</taxon>
        <taxon>Bacillati</taxon>
        <taxon>Bacillota</taxon>
        <taxon>Clostridia</taxon>
        <taxon>Eubacteriales</taxon>
        <taxon>Desulfallaceae</taxon>
        <taxon>Sporotomaculum</taxon>
    </lineage>
</organism>
<dbReference type="CDD" id="cd13704">
    <property type="entry name" value="PBP2_HisK"/>
    <property type="match status" value="1"/>
</dbReference>
<keyword evidence="2" id="KW-0472">Membrane</keyword>
<dbReference type="SMART" id="SM00267">
    <property type="entry name" value="GGDEF"/>
    <property type="match status" value="1"/>
</dbReference>
<keyword evidence="1" id="KW-0175">Coiled coil</keyword>
<dbReference type="PANTHER" id="PTHR45138:SF9">
    <property type="entry name" value="DIGUANYLATE CYCLASE DGCM-RELATED"/>
    <property type="match status" value="1"/>
</dbReference>
<dbReference type="EMBL" id="LSRS01000008">
    <property type="protein sequence ID" value="KAF1084013.1"/>
    <property type="molecule type" value="Genomic_DNA"/>
</dbReference>
<dbReference type="Gene3D" id="3.40.190.10">
    <property type="entry name" value="Periplasmic binding protein-like II"/>
    <property type="match status" value="2"/>
</dbReference>
<dbReference type="GO" id="GO:0043709">
    <property type="term" value="P:cell adhesion involved in single-species biofilm formation"/>
    <property type="evidence" value="ECO:0007669"/>
    <property type="project" value="TreeGrafter"/>
</dbReference>
<dbReference type="GO" id="GO:0005886">
    <property type="term" value="C:plasma membrane"/>
    <property type="evidence" value="ECO:0007669"/>
    <property type="project" value="TreeGrafter"/>
</dbReference>